<dbReference type="AlphaFoldDB" id="A0A087TNF3"/>
<reference evidence="2 3" key="1">
    <citation type="submission" date="2013-11" db="EMBL/GenBank/DDBJ databases">
        <title>Genome sequencing of Stegodyphus mimosarum.</title>
        <authorList>
            <person name="Bechsgaard J."/>
        </authorList>
    </citation>
    <scope>NUCLEOTIDE SEQUENCE [LARGE SCALE GENOMIC DNA]</scope>
</reference>
<feature type="region of interest" description="Disordered" evidence="1">
    <location>
        <begin position="77"/>
        <end position="117"/>
    </location>
</feature>
<evidence type="ECO:0000313" key="2">
    <source>
        <dbReference type="EMBL" id="KFM66642.1"/>
    </source>
</evidence>
<organism evidence="2 3">
    <name type="scientific">Stegodyphus mimosarum</name>
    <name type="common">African social velvet spider</name>
    <dbReference type="NCBI Taxonomy" id="407821"/>
    <lineage>
        <taxon>Eukaryota</taxon>
        <taxon>Metazoa</taxon>
        <taxon>Ecdysozoa</taxon>
        <taxon>Arthropoda</taxon>
        <taxon>Chelicerata</taxon>
        <taxon>Arachnida</taxon>
        <taxon>Araneae</taxon>
        <taxon>Araneomorphae</taxon>
        <taxon>Entelegynae</taxon>
        <taxon>Eresoidea</taxon>
        <taxon>Eresidae</taxon>
        <taxon>Stegodyphus</taxon>
    </lineage>
</organism>
<gene>
    <name evidence="2" type="ORF">X975_25727</name>
</gene>
<protein>
    <submittedName>
        <fullName evidence="2">Uncharacterized protein</fullName>
    </submittedName>
</protein>
<sequence>MKNRLSCRPFQKENEPCGYPFTCSCEPGLICEQQVFTSKCRLAKNMTDIPDKIFIEIDTEFLSSIEGNDAVENLSSTEYVEGVEKKEEPAANPKTDEGKGGNNSEEEESSKLIYIQG</sequence>
<proteinExistence type="predicted"/>
<feature type="non-terminal residue" evidence="2">
    <location>
        <position position="117"/>
    </location>
</feature>
<name>A0A087TNF3_STEMI</name>
<dbReference type="Proteomes" id="UP000054359">
    <property type="component" value="Unassembled WGS sequence"/>
</dbReference>
<evidence type="ECO:0000313" key="3">
    <source>
        <dbReference type="Proteomes" id="UP000054359"/>
    </source>
</evidence>
<feature type="compositionally biased region" description="Basic and acidic residues" evidence="1">
    <location>
        <begin position="82"/>
        <end position="99"/>
    </location>
</feature>
<dbReference type="EMBL" id="KK116039">
    <property type="protein sequence ID" value="KFM66642.1"/>
    <property type="molecule type" value="Genomic_DNA"/>
</dbReference>
<evidence type="ECO:0000256" key="1">
    <source>
        <dbReference type="SAM" id="MobiDB-lite"/>
    </source>
</evidence>
<dbReference type="OrthoDB" id="10341270at2759"/>
<keyword evidence="3" id="KW-1185">Reference proteome</keyword>
<accession>A0A087TNF3</accession>